<organism evidence="2 3">
    <name type="scientific">Liparis tanakae</name>
    <name type="common">Tanaka's snailfish</name>
    <dbReference type="NCBI Taxonomy" id="230148"/>
    <lineage>
        <taxon>Eukaryota</taxon>
        <taxon>Metazoa</taxon>
        <taxon>Chordata</taxon>
        <taxon>Craniata</taxon>
        <taxon>Vertebrata</taxon>
        <taxon>Euteleostomi</taxon>
        <taxon>Actinopterygii</taxon>
        <taxon>Neopterygii</taxon>
        <taxon>Teleostei</taxon>
        <taxon>Neoteleostei</taxon>
        <taxon>Acanthomorphata</taxon>
        <taxon>Eupercaria</taxon>
        <taxon>Perciformes</taxon>
        <taxon>Cottioidei</taxon>
        <taxon>Cottales</taxon>
        <taxon>Liparidae</taxon>
        <taxon>Liparis</taxon>
    </lineage>
</organism>
<evidence type="ECO:0000313" key="2">
    <source>
        <dbReference type="EMBL" id="TNN78400.1"/>
    </source>
</evidence>
<feature type="compositionally biased region" description="Low complexity" evidence="1">
    <location>
        <begin position="1"/>
        <end position="16"/>
    </location>
</feature>
<sequence>MRSSSCCSCLSHSPGSEPDPSILRSVRRSNGDKESTAKGTGDSGAPENPEWDLDWVEPRPNP</sequence>
<gene>
    <name evidence="2" type="ORF">EYF80_011384</name>
</gene>
<protein>
    <submittedName>
        <fullName evidence="2">Uncharacterized protein</fullName>
    </submittedName>
</protein>
<dbReference type="Proteomes" id="UP000314294">
    <property type="component" value="Unassembled WGS sequence"/>
</dbReference>
<feature type="region of interest" description="Disordered" evidence="1">
    <location>
        <begin position="1"/>
        <end position="62"/>
    </location>
</feature>
<comment type="caution">
    <text evidence="2">The sequence shown here is derived from an EMBL/GenBank/DDBJ whole genome shotgun (WGS) entry which is preliminary data.</text>
</comment>
<dbReference type="EMBL" id="SRLO01000074">
    <property type="protein sequence ID" value="TNN78400.1"/>
    <property type="molecule type" value="Genomic_DNA"/>
</dbReference>
<name>A0A4Z2IK67_9TELE</name>
<proteinExistence type="predicted"/>
<evidence type="ECO:0000256" key="1">
    <source>
        <dbReference type="SAM" id="MobiDB-lite"/>
    </source>
</evidence>
<evidence type="ECO:0000313" key="3">
    <source>
        <dbReference type="Proteomes" id="UP000314294"/>
    </source>
</evidence>
<keyword evidence="3" id="KW-1185">Reference proteome</keyword>
<reference evidence="2 3" key="1">
    <citation type="submission" date="2019-03" db="EMBL/GenBank/DDBJ databases">
        <title>First draft genome of Liparis tanakae, snailfish: a comprehensive survey of snailfish specific genes.</title>
        <authorList>
            <person name="Kim W."/>
            <person name="Song I."/>
            <person name="Jeong J.-H."/>
            <person name="Kim D."/>
            <person name="Kim S."/>
            <person name="Ryu S."/>
            <person name="Song J.Y."/>
            <person name="Lee S.K."/>
        </authorList>
    </citation>
    <scope>NUCLEOTIDE SEQUENCE [LARGE SCALE GENOMIC DNA]</scope>
    <source>
        <tissue evidence="2">Muscle</tissue>
    </source>
</reference>
<dbReference type="AlphaFoldDB" id="A0A4Z2IK67"/>
<accession>A0A4Z2IK67</accession>